<keyword evidence="5" id="KW-1185">Reference proteome</keyword>
<dbReference type="InterPro" id="IPR002202">
    <property type="entry name" value="HMG_CoA_Rdtase"/>
</dbReference>
<sequence>MRLSENFRNKSTTEKREEIKSLLKLGVSDYFYDSVDEDFLFSMIENYVGYLSLPIGIVKNLKINGKYYAIPIATEEPSVIAALNGAAKILENANLAYSVGEVLGISQIYIKTNKDLSNIVLALFDKIDIWSKPLLCNMEKRGGGLKRITTKFIGEIGIQKLNIYIDTCDAMGSNLLNAVAERVAHHLTLEFGYECVLKILSNDLNEFIVKANFKLNISEMLEDADESLNLAQNISLISKIGFFEEERAVTHNKGIMNGITGLCVATLNDTRALEACIHKFASRSGKYLPLSKFYLLGDNLVGEIEIPLQVGVKGGAVSTHEAGILSFKIMGIDTKKEFMGVLSCVGLASNFAALRALALDGIQKGHMRLHANKILYMLERDYNITSDEREKILLKMRHNEVYSLDFGLNVLEELRAK</sequence>
<dbReference type="Pfam" id="PF00368">
    <property type="entry name" value="HMG-CoA_red"/>
    <property type="match status" value="1"/>
</dbReference>
<evidence type="ECO:0000313" key="4">
    <source>
        <dbReference type="EMBL" id="AYE36534.1"/>
    </source>
</evidence>
<evidence type="ECO:0000313" key="5">
    <source>
        <dbReference type="Proteomes" id="UP000275571"/>
    </source>
</evidence>
<keyword evidence="2 3" id="KW-0560">Oxidoreductase</keyword>
<dbReference type="Proteomes" id="UP000275571">
    <property type="component" value="Chromosome"/>
</dbReference>
<organism evidence="4 5">
    <name type="scientific">Borrelia turcica IST7</name>
    <dbReference type="NCBI Taxonomy" id="1104446"/>
    <lineage>
        <taxon>Bacteria</taxon>
        <taxon>Pseudomonadati</taxon>
        <taxon>Spirochaetota</taxon>
        <taxon>Spirochaetia</taxon>
        <taxon>Spirochaetales</taxon>
        <taxon>Borreliaceae</taxon>
        <taxon>Borrelia</taxon>
    </lineage>
</organism>
<dbReference type="OrthoDB" id="9764892at2"/>
<dbReference type="KEGG" id="btur:DB313_03580"/>
<evidence type="ECO:0000256" key="1">
    <source>
        <dbReference type="ARBA" id="ARBA00007661"/>
    </source>
</evidence>
<comment type="pathway">
    <text evidence="3">Metabolic intermediate metabolism; (R)-mevalonate degradation; (S)-3-hydroxy-3-methylglutaryl-CoA from (R)-mevalonate: step 1/1.</text>
</comment>
<dbReference type="EC" id="1.1.1.88" evidence="3"/>
<comment type="similarity">
    <text evidence="1 3">Belongs to the HMG-CoA reductase family.</text>
</comment>
<dbReference type="GO" id="GO:0140643">
    <property type="term" value="F:hydroxymethylglutaryl-CoA reductase (NADH) activity"/>
    <property type="evidence" value="ECO:0007669"/>
    <property type="project" value="UniProtKB-EC"/>
</dbReference>
<dbReference type="Gene3D" id="3.90.770.10">
    <property type="entry name" value="3-hydroxy-3-methylglutaryl-coenzyme A Reductase, Chain A, domain 2"/>
    <property type="match status" value="2"/>
</dbReference>
<dbReference type="PANTHER" id="PTHR10572:SF24">
    <property type="entry name" value="3-HYDROXY-3-METHYLGLUTARYL-COENZYME A REDUCTASE"/>
    <property type="match status" value="1"/>
</dbReference>
<dbReference type="SUPFAM" id="SSF55035">
    <property type="entry name" value="NAD-binding domain of HMG-CoA reductase"/>
    <property type="match status" value="1"/>
</dbReference>
<dbReference type="AlphaFoldDB" id="A0A386PLN3"/>
<dbReference type="PANTHER" id="PTHR10572">
    <property type="entry name" value="3-HYDROXY-3-METHYLGLUTARYL-COENZYME A REDUCTASE"/>
    <property type="match status" value="1"/>
</dbReference>
<dbReference type="PROSITE" id="PS50065">
    <property type="entry name" value="HMG_COA_REDUCTASE_4"/>
    <property type="match status" value="1"/>
</dbReference>
<protein>
    <recommendedName>
        <fullName evidence="3">3-hydroxy-3-methylglutaryl coenzyme A reductase</fullName>
        <shortName evidence="3">HMG-CoA reductase</shortName>
        <ecNumber evidence="3">1.1.1.88</ecNumber>
    </recommendedName>
</protein>
<keyword evidence="3" id="KW-0520">NAD</keyword>
<dbReference type="InterPro" id="IPR009023">
    <property type="entry name" value="HMG_CoA_Rdtase_NAD(P)-bd_sf"/>
</dbReference>
<dbReference type="NCBIfam" id="TIGR00532">
    <property type="entry name" value="HMG_CoA_R_NAD"/>
    <property type="match status" value="1"/>
</dbReference>
<dbReference type="Gene3D" id="1.10.8.660">
    <property type="match status" value="1"/>
</dbReference>
<evidence type="ECO:0000256" key="3">
    <source>
        <dbReference type="RuleBase" id="RU361219"/>
    </source>
</evidence>
<proteinExistence type="inferred from homology"/>
<accession>A0A386PLN3</accession>
<dbReference type="RefSeq" id="WP_120104454.1">
    <property type="nucleotide sequence ID" value="NZ_CP028884.1"/>
</dbReference>
<comment type="catalytic activity">
    <reaction evidence="3">
        <text>(R)-mevalonate + 2 NAD(+) + CoA = (3S)-3-hydroxy-3-methylglutaryl-CoA + 2 NADH + 2 H(+)</text>
        <dbReference type="Rhea" id="RHEA:14833"/>
        <dbReference type="ChEBI" id="CHEBI:15378"/>
        <dbReference type="ChEBI" id="CHEBI:36464"/>
        <dbReference type="ChEBI" id="CHEBI:43074"/>
        <dbReference type="ChEBI" id="CHEBI:57287"/>
        <dbReference type="ChEBI" id="CHEBI:57540"/>
        <dbReference type="ChEBI" id="CHEBI:57945"/>
        <dbReference type="EC" id="1.1.1.88"/>
    </reaction>
</comment>
<dbReference type="InterPro" id="IPR009029">
    <property type="entry name" value="HMG_CoA_Rdtase_sub-bd_dom_sf"/>
</dbReference>
<dbReference type="UniPathway" id="UPA00257">
    <property type="reaction ID" value="UER00367"/>
</dbReference>
<dbReference type="PRINTS" id="PR00071">
    <property type="entry name" value="HMGCOARDTASE"/>
</dbReference>
<dbReference type="GO" id="GO:0015936">
    <property type="term" value="P:coenzyme A metabolic process"/>
    <property type="evidence" value="ECO:0007669"/>
    <property type="project" value="InterPro"/>
</dbReference>
<reference evidence="4 5" key="1">
    <citation type="journal article" date="2018" name="Infect. Genet. Evol.">
        <title>Genome-wide analysis of Borrelia turcica and 'Candidatus Borrelia tachyglossi' shows relapsing fever-like genomes with unique genomic links to Lyme disease Borrelia.</title>
        <authorList>
            <person name="Gofton A.W."/>
            <person name="Margos G."/>
            <person name="Fingerle V."/>
            <person name="Hepner S."/>
            <person name="Loh S.M."/>
            <person name="Ryan U."/>
            <person name="Irwin P."/>
            <person name="Oskam C.L."/>
        </authorList>
    </citation>
    <scope>NUCLEOTIDE SEQUENCE [LARGE SCALE GENOMIC DNA]</scope>
    <source>
        <strain evidence="4 5">IST7</strain>
    </source>
</reference>
<dbReference type="InterPro" id="IPR023074">
    <property type="entry name" value="HMG_CoA_Rdtase_cat_sf"/>
</dbReference>
<dbReference type="GO" id="GO:0004420">
    <property type="term" value="F:hydroxymethylglutaryl-CoA reductase (NADPH) activity"/>
    <property type="evidence" value="ECO:0007669"/>
    <property type="project" value="InterPro"/>
</dbReference>
<dbReference type="EMBL" id="CP028884">
    <property type="protein sequence ID" value="AYE36534.1"/>
    <property type="molecule type" value="Genomic_DNA"/>
</dbReference>
<evidence type="ECO:0000256" key="2">
    <source>
        <dbReference type="ARBA" id="ARBA00023002"/>
    </source>
</evidence>
<dbReference type="InterPro" id="IPR004553">
    <property type="entry name" value="HMG_CoA_Rdtase_bac-typ"/>
</dbReference>
<name>A0A386PLN3_9SPIR</name>
<gene>
    <name evidence="4" type="ORF">DB313_03580</name>
</gene>
<dbReference type="SUPFAM" id="SSF56542">
    <property type="entry name" value="Substrate-binding domain of HMG-CoA reductase"/>
    <property type="match status" value="1"/>
</dbReference>